<name>A0A8S1BPY0_ARCPL</name>
<dbReference type="Proteomes" id="UP000494106">
    <property type="component" value="Unassembled WGS sequence"/>
</dbReference>
<protein>
    <submittedName>
        <fullName evidence="2">Uncharacterized protein</fullName>
    </submittedName>
</protein>
<keyword evidence="1" id="KW-0812">Transmembrane</keyword>
<gene>
    <name evidence="2" type="ORF">APLA_LOCUS17754</name>
</gene>
<evidence type="ECO:0000256" key="1">
    <source>
        <dbReference type="SAM" id="Phobius"/>
    </source>
</evidence>
<accession>A0A8S1BPY0</accession>
<sequence length="260" mass="30319">MSLYEQQVEKRQEIARIKTNFNKDSASRKTVDYYKTRLGNLDSLWEEFKHNHDRMCTEESRTHQYFTEKWFESTEQCYREVRALLWQSYQQMVAPLVAAYEEKSKLSSSSEQDAVKQQELDSKISSAPMFIPKIDNINHIIRIPVPEEEINETDSGELSSTIDQLKQQIKDLKASSSYLDYDLSPHDIQQYAGISILFVVFLLVGGAFLWKKQQCTRRGRRVITPDIELQSTRSSGRRNTNTRTNRACSPINFKRSDCPI</sequence>
<evidence type="ECO:0000313" key="3">
    <source>
        <dbReference type="Proteomes" id="UP000494106"/>
    </source>
</evidence>
<evidence type="ECO:0000313" key="2">
    <source>
        <dbReference type="EMBL" id="CAB3261292.1"/>
    </source>
</evidence>
<dbReference type="EMBL" id="CADEBC010000858">
    <property type="protein sequence ID" value="CAB3261292.1"/>
    <property type="molecule type" value="Genomic_DNA"/>
</dbReference>
<dbReference type="OrthoDB" id="7423265at2759"/>
<comment type="caution">
    <text evidence="2">The sequence shown here is derived from an EMBL/GenBank/DDBJ whole genome shotgun (WGS) entry which is preliminary data.</text>
</comment>
<organism evidence="2 3">
    <name type="scientific">Arctia plantaginis</name>
    <name type="common">Wood tiger moth</name>
    <name type="synonym">Phalaena plantaginis</name>
    <dbReference type="NCBI Taxonomy" id="874455"/>
    <lineage>
        <taxon>Eukaryota</taxon>
        <taxon>Metazoa</taxon>
        <taxon>Ecdysozoa</taxon>
        <taxon>Arthropoda</taxon>
        <taxon>Hexapoda</taxon>
        <taxon>Insecta</taxon>
        <taxon>Pterygota</taxon>
        <taxon>Neoptera</taxon>
        <taxon>Endopterygota</taxon>
        <taxon>Lepidoptera</taxon>
        <taxon>Glossata</taxon>
        <taxon>Ditrysia</taxon>
        <taxon>Noctuoidea</taxon>
        <taxon>Erebidae</taxon>
        <taxon>Arctiinae</taxon>
        <taxon>Arctia</taxon>
    </lineage>
</organism>
<feature type="transmembrane region" description="Helical" evidence="1">
    <location>
        <begin position="191"/>
        <end position="210"/>
    </location>
</feature>
<keyword evidence="1" id="KW-1133">Transmembrane helix</keyword>
<reference evidence="2 3" key="1">
    <citation type="submission" date="2020-04" db="EMBL/GenBank/DDBJ databases">
        <authorList>
            <person name="Wallbank WR R."/>
            <person name="Pardo Diaz C."/>
            <person name="Kozak K."/>
            <person name="Martin S."/>
            <person name="Jiggins C."/>
            <person name="Moest M."/>
            <person name="Warren A I."/>
            <person name="Byers J.R.P. K."/>
            <person name="Montejo-Kovacevich G."/>
            <person name="Yen C E."/>
        </authorList>
    </citation>
    <scope>NUCLEOTIDE SEQUENCE [LARGE SCALE GENOMIC DNA]</scope>
</reference>
<dbReference type="AlphaFoldDB" id="A0A8S1BPY0"/>
<proteinExistence type="predicted"/>
<keyword evidence="3" id="KW-1185">Reference proteome</keyword>
<keyword evidence="1" id="KW-0472">Membrane</keyword>